<name>A0ABY8TMM0_TETOB</name>
<feature type="compositionally biased region" description="Polar residues" evidence="7">
    <location>
        <begin position="559"/>
        <end position="568"/>
    </location>
</feature>
<dbReference type="PROSITE" id="PS51489">
    <property type="entry name" value="BUB1_N"/>
    <property type="match status" value="1"/>
</dbReference>
<evidence type="ECO:0000256" key="2">
    <source>
        <dbReference type="ARBA" id="ARBA00022679"/>
    </source>
</evidence>
<feature type="region of interest" description="Disordered" evidence="7">
    <location>
        <begin position="258"/>
        <end position="300"/>
    </location>
</feature>
<dbReference type="InterPro" id="IPR017441">
    <property type="entry name" value="Protein_kinase_ATP_BS"/>
</dbReference>
<dbReference type="SMART" id="SM00220">
    <property type="entry name" value="S_TKc"/>
    <property type="match status" value="1"/>
</dbReference>
<dbReference type="PROSITE" id="PS00107">
    <property type="entry name" value="PROTEIN_KINASE_ATP"/>
    <property type="match status" value="1"/>
</dbReference>
<feature type="compositionally biased region" description="Low complexity" evidence="7">
    <location>
        <begin position="290"/>
        <end position="300"/>
    </location>
</feature>
<feature type="domain" description="BUB1 N-terminal" evidence="9">
    <location>
        <begin position="44"/>
        <end position="208"/>
    </location>
</feature>
<dbReference type="SUPFAM" id="SSF56112">
    <property type="entry name" value="Protein kinase-like (PK-like)"/>
    <property type="match status" value="1"/>
</dbReference>
<evidence type="ECO:0008006" key="12">
    <source>
        <dbReference type="Google" id="ProtNLM"/>
    </source>
</evidence>
<dbReference type="Pfam" id="PF00069">
    <property type="entry name" value="Pkinase"/>
    <property type="match status" value="1"/>
</dbReference>
<dbReference type="InterPro" id="IPR008271">
    <property type="entry name" value="Ser/Thr_kinase_AS"/>
</dbReference>
<keyword evidence="5 6" id="KW-0067">ATP-binding</keyword>
<protein>
    <recommendedName>
        <fullName evidence="12">Protein kinase domain-containing protein</fullName>
    </recommendedName>
</protein>
<dbReference type="PANTHER" id="PTHR22974">
    <property type="entry name" value="MIXED LINEAGE PROTEIN KINASE"/>
    <property type="match status" value="1"/>
</dbReference>
<evidence type="ECO:0000313" key="11">
    <source>
        <dbReference type="Proteomes" id="UP001244341"/>
    </source>
</evidence>
<evidence type="ECO:0000256" key="1">
    <source>
        <dbReference type="ARBA" id="ARBA00022527"/>
    </source>
</evidence>
<evidence type="ECO:0000313" key="10">
    <source>
        <dbReference type="EMBL" id="WIA08718.1"/>
    </source>
</evidence>
<feature type="compositionally biased region" description="Low complexity" evidence="7">
    <location>
        <begin position="453"/>
        <end position="481"/>
    </location>
</feature>
<feature type="region of interest" description="Disordered" evidence="7">
    <location>
        <begin position="319"/>
        <end position="490"/>
    </location>
</feature>
<keyword evidence="11" id="KW-1185">Reference proteome</keyword>
<feature type="compositionally biased region" description="Low complexity" evidence="7">
    <location>
        <begin position="921"/>
        <end position="958"/>
    </location>
</feature>
<keyword evidence="1" id="KW-0723">Serine/threonine-protein kinase</keyword>
<keyword evidence="4" id="KW-0418">Kinase</keyword>
<feature type="region of interest" description="Disordered" evidence="7">
    <location>
        <begin position="914"/>
        <end position="958"/>
    </location>
</feature>
<evidence type="ECO:0000259" key="8">
    <source>
        <dbReference type="PROSITE" id="PS50011"/>
    </source>
</evidence>
<accession>A0ABY8TMM0</accession>
<dbReference type="Gene3D" id="1.10.510.10">
    <property type="entry name" value="Transferase(Phosphotransferase) domain 1"/>
    <property type="match status" value="1"/>
</dbReference>
<evidence type="ECO:0000256" key="5">
    <source>
        <dbReference type="ARBA" id="ARBA00022840"/>
    </source>
</evidence>
<dbReference type="InterPro" id="IPR013212">
    <property type="entry name" value="Mad3/Bub1_I"/>
</dbReference>
<reference evidence="10 11" key="1">
    <citation type="submission" date="2023-05" db="EMBL/GenBank/DDBJ databases">
        <title>A 100% complete, gapless, phased diploid assembly of the Scenedesmus obliquus UTEX 3031 genome.</title>
        <authorList>
            <person name="Biondi T.C."/>
            <person name="Hanschen E.R."/>
            <person name="Kwon T."/>
            <person name="Eng W."/>
            <person name="Kruse C.P.S."/>
            <person name="Koehler S.I."/>
            <person name="Kunde Y."/>
            <person name="Gleasner C.D."/>
            <person name="You Mak K.T."/>
            <person name="Polle J."/>
            <person name="Hovde B.T."/>
            <person name="Starkenburg S.R."/>
        </authorList>
    </citation>
    <scope>NUCLEOTIDE SEQUENCE [LARGE SCALE GENOMIC DNA]</scope>
    <source>
        <strain evidence="10 11">DOE0152z</strain>
    </source>
</reference>
<dbReference type="InterPro" id="IPR011009">
    <property type="entry name" value="Kinase-like_dom_sf"/>
</dbReference>
<feature type="domain" description="Protein kinase" evidence="8">
    <location>
        <begin position="573"/>
        <end position="857"/>
    </location>
</feature>
<dbReference type="InterPro" id="IPR027084">
    <property type="entry name" value="Mps1_cat"/>
</dbReference>
<evidence type="ECO:0000259" key="9">
    <source>
        <dbReference type="PROSITE" id="PS51489"/>
    </source>
</evidence>
<evidence type="ECO:0000256" key="4">
    <source>
        <dbReference type="ARBA" id="ARBA00022777"/>
    </source>
</evidence>
<dbReference type="CDD" id="cd14131">
    <property type="entry name" value="PKc_Mps1"/>
    <property type="match status" value="1"/>
</dbReference>
<dbReference type="Proteomes" id="UP001244341">
    <property type="component" value="Chromosome 1b"/>
</dbReference>
<feature type="compositionally biased region" description="Polar residues" evidence="7">
    <location>
        <begin position="355"/>
        <end position="380"/>
    </location>
</feature>
<keyword evidence="3 6" id="KW-0547">Nucleotide-binding</keyword>
<proteinExistence type="predicted"/>
<dbReference type="InterPro" id="IPR000719">
    <property type="entry name" value="Prot_kinase_dom"/>
</dbReference>
<feature type="compositionally biased region" description="Low complexity" evidence="7">
    <location>
        <begin position="542"/>
        <end position="552"/>
    </location>
</feature>
<evidence type="ECO:0000256" key="6">
    <source>
        <dbReference type="PROSITE-ProRule" id="PRU10141"/>
    </source>
</evidence>
<sequence>MQTPEATRPRSASGTWSADLDAYIGSHEGSPGGSSTETRHRLVAGVKARPQSAEAWRALLAYEESHGSNMTHGLQADPGRVRLYHMYYWATTLVPRSSSKSHKEAYLQLWLGLARQQWARSPDDARDTFKTLKNQHIGDASAHLFYEWACLEHAAGNVSKALGVLAKGFRAEAQPASLLEQLRAEMQSGTFDLKQAGAYTETLTLDASFAAARQLQQGSNTATAGAGAGVMSNTILEHTHAARAVTFAADVHDAATTEEYGRRHASSAGPASVCSSRSGRPGADGHTGCTSSSTSSRSTVSVHDGAFLPFSAGAASYKSSETESSGMESTEEDTISCRAAGTTGGISSKEPGSVKRSTAPLSSHSSATPAANPGSNTATLATGLKRFGFKGTPRAGGKHKDEAGWPAGNWTPPAEGQLPSSLDSTPEGAILGGTSTAFTAPTARHSSRVDPPQSQQRTQQQSRGGAGATAAGSRQAAAQRGTEPEAEEDQQALPTIVLSDVPSCAPAAADQAGAKGSRVQQEQQQQQQAEKQHLQPHRSLTSGSAAVSAAGSREPLRPLQSQPQATTAQGTRYTKLECVGRGGSSKVFKVMGPSCKIYALKRIRLAGRDAEAASGFIDEINLLLRLRNKPNIIQLIDSQVFTDEGLIYMVQEYGEIDLARLLAKHDAVRRAAAGVDLAKGGLLQDNLDENFIRLYWQQMLQAVSGVHDQRIVHSDLKPANFLLVEGQLKLIDFGIAKAICGDTTSIARESQVGTLNYMSPEAILGGSTNILGGPAMRVGRPSDVWSLGCILYQMVYGRTPFAELPFLPKMHAICNPQHQVAYPALANTDLMDVMRRCLDRDPKTRISLQELLDHPFLHPNRRLPPPAAAAPAVGLSEEQMKALVAQVAAAGAAGVADIDKLTRDLMQKLQTATLPDAVAKGAGSSQQAASGLSRSRSGSRIPAAPAGAHTAAQPSRQQ</sequence>
<dbReference type="PROSITE" id="PS50011">
    <property type="entry name" value="PROTEIN_KINASE_DOM"/>
    <property type="match status" value="1"/>
</dbReference>
<dbReference type="EMBL" id="CP126208">
    <property type="protein sequence ID" value="WIA08718.1"/>
    <property type="molecule type" value="Genomic_DNA"/>
</dbReference>
<feature type="region of interest" description="Disordered" evidence="7">
    <location>
        <begin position="505"/>
        <end position="568"/>
    </location>
</feature>
<dbReference type="Gene3D" id="3.30.200.20">
    <property type="entry name" value="Phosphorylase Kinase, domain 1"/>
    <property type="match status" value="1"/>
</dbReference>
<dbReference type="PROSITE" id="PS00108">
    <property type="entry name" value="PROTEIN_KINASE_ST"/>
    <property type="match status" value="1"/>
</dbReference>
<dbReference type="PANTHER" id="PTHR22974:SF21">
    <property type="entry name" value="DUAL SPECIFICITY PROTEIN KINASE TTK"/>
    <property type="match status" value="1"/>
</dbReference>
<feature type="compositionally biased region" description="Low complexity" evidence="7">
    <location>
        <begin position="505"/>
        <end position="529"/>
    </location>
</feature>
<evidence type="ECO:0000256" key="7">
    <source>
        <dbReference type="SAM" id="MobiDB-lite"/>
    </source>
</evidence>
<keyword evidence="2" id="KW-0808">Transferase</keyword>
<organism evidence="10 11">
    <name type="scientific">Tetradesmus obliquus</name>
    <name type="common">Green alga</name>
    <name type="synonym">Acutodesmus obliquus</name>
    <dbReference type="NCBI Taxonomy" id="3088"/>
    <lineage>
        <taxon>Eukaryota</taxon>
        <taxon>Viridiplantae</taxon>
        <taxon>Chlorophyta</taxon>
        <taxon>core chlorophytes</taxon>
        <taxon>Chlorophyceae</taxon>
        <taxon>CS clade</taxon>
        <taxon>Sphaeropleales</taxon>
        <taxon>Scenedesmaceae</taxon>
        <taxon>Tetradesmus</taxon>
    </lineage>
</organism>
<dbReference type="SMART" id="SM00777">
    <property type="entry name" value="Mad3_BUB1_I"/>
    <property type="match status" value="1"/>
</dbReference>
<evidence type="ECO:0000256" key="3">
    <source>
        <dbReference type="ARBA" id="ARBA00022741"/>
    </source>
</evidence>
<gene>
    <name evidence="10" type="ORF">OEZ85_008142</name>
</gene>
<feature type="binding site" evidence="6">
    <location>
        <position position="601"/>
    </location>
    <ligand>
        <name>ATP</name>
        <dbReference type="ChEBI" id="CHEBI:30616"/>
    </ligand>
</feature>
<dbReference type="Gene3D" id="1.25.40.430">
    <property type="match status" value="1"/>
</dbReference>